<keyword evidence="2" id="KW-1185">Reference proteome</keyword>
<comment type="caution">
    <text evidence="1">The sequence shown here is derived from an EMBL/GenBank/DDBJ whole genome shotgun (WGS) entry which is preliminary data.</text>
</comment>
<organism evidence="1 2">
    <name type="scientific">Elstera litoralis</name>
    <dbReference type="NCBI Taxonomy" id="552518"/>
    <lineage>
        <taxon>Bacteria</taxon>
        <taxon>Pseudomonadati</taxon>
        <taxon>Pseudomonadota</taxon>
        <taxon>Alphaproteobacteria</taxon>
        <taxon>Rhodospirillales</taxon>
        <taxon>Rhodospirillaceae</taxon>
        <taxon>Elstera</taxon>
    </lineage>
</organism>
<reference evidence="1 2" key="1">
    <citation type="submission" date="2015-03" db="EMBL/GenBank/DDBJ databases">
        <title>Draft genome sequence of Elstera litoralis.</title>
        <authorList>
            <person name="Rahalkar M.C."/>
            <person name="Dhakephalkar P.K."/>
            <person name="Pore S.D."/>
            <person name="Arora P."/>
            <person name="Kapse N.G."/>
            <person name="Pandit P.S."/>
        </authorList>
    </citation>
    <scope>NUCLEOTIDE SEQUENCE [LARGE SCALE GENOMIC DNA]</scope>
    <source>
        <strain evidence="1 2">Dia-1</strain>
    </source>
</reference>
<dbReference type="Proteomes" id="UP000033774">
    <property type="component" value="Unassembled WGS sequence"/>
</dbReference>
<protein>
    <submittedName>
        <fullName evidence="1">Uncharacterized protein</fullName>
    </submittedName>
</protein>
<evidence type="ECO:0000313" key="1">
    <source>
        <dbReference type="EMBL" id="KJV08164.1"/>
    </source>
</evidence>
<name>A0A0F3IRF0_9PROT</name>
<dbReference type="EMBL" id="LAJY01000752">
    <property type="protein sequence ID" value="KJV08164.1"/>
    <property type="molecule type" value="Genomic_DNA"/>
</dbReference>
<gene>
    <name evidence="1" type="ORF">VZ95_19545</name>
</gene>
<dbReference type="AlphaFoldDB" id="A0A0F3IRF0"/>
<sequence length="67" mass="7530">MVIGIPRPEKTMDLTGPARVPAGSLMVILPERDSRASADYRYANMYRCPQKCYWTLVLSISYAFSGN</sequence>
<proteinExistence type="predicted"/>
<evidence type="ECO:0000313" key="2">
    <source>
        <dbReference type="Proteomes" id="UP000033774"/>
    </source>
</evidence>
<accession>A0A0F3IRF0</accession>